<feature type="domain" description="UBA" evidence="3">
    <location>
        <begin position="19"/>
        <end position="60"/>
    </location>
</feature>
<feature type="region of interest" description="Disordered" evidence="2">
    <location>
        <begin position="1"/>
        <end position="22"/>
    </location>
</feature>
<dbReference type="Proteomes" id="UP000027586">
    <property type="component" value="Unassembled WGS sequence"/>
</dbReference>
<feature type="region of interest" description="Disordered" evidence="2">
    <location>
        <begin position="82"/>
        <end position="115"/>
    </location>
</feature>
<feature type="compositionally biased region" description="Basic and acidic residues" evidence="2">
    <location>
        <begin position="9"/>
        <end position="22"/>
    </location>
</feature>
<evidence type="ECO:0000256" key="1">
    <source>
        <dbReference type="SAM" id="Coils"/>
    </source>
</evidence>
<proteinExistence type="predicted"/>
<dbReference type="InterPro" id="IPR009060">
    <property type="entry name" value="UBA-like_sf"/>
</dbReference>
<evidence type="ECO:0000256" key="2">
    <source>
        <dbReference type="SAM" id="MobiDB-lite"/>
    </source>
</evidence>
<protein>
    <recommendedName>
        <fullName evidence="3">UBA domain-containing protein</fullName>
    </recommendedName>
</protein>
<feature type="region of interest" description="Disordered" evidence="2">
    <location>
        <begin position="177"/>
        <end position="218"/>
    </location>
</feature>
<dbReference type="SMART" id="SM00165">
    <property type="entry name" value="UBA"/>
    <property type="match status" value="2"/>
</dbReference>
<evidence type="ECO:0000259" key="3">
    <source>
        <dbReference type="PROSITE" id="PS50030"/>
    </source>
</evidence>
<feature type="compositionally biased region" description="Basic and acidic residues" evidence="2">
    <location>
        <begin position="201"/>
        <end position="216"/>
    </location>
</feature>
<organism evidence="4 5">
    <name type="scientific">Lichtheimia corymbifera JMRC:FSU:9682</name>
    <dbReference type="NCBI Taxonomy" id="1263082"/>
    <lineage>
        <taxon>Eukaryota</taxon>
        <taxon>Fungi</taxon>
        <taxon>Fungi incertae sedis</taxon>
        <taxon>Mucoromycota</taxon>
        <taxon>Mucoromycotina</taxon>
        <taxon>Mucoromycetes</taxon>
        <taxon>Mucorales</taxon>
        <taxon>Lichtheimiaceae</taxon>
        <taxon>Lichtheimia</taxon>
    </lineage>
</organism>
<comment type="caution">
    <text evidence="4">The sequence shown here is derived from an EMBL/GenBank/DDBJ whole genome shotgun (WGS) entry which is preliminary data.</text>
</comment>
<dbReference type="AlphaFoldDB" id="A0A068RF02"/>
<evidence type="ECO:0000313" key="4">
    <source>
        <dbReference type="EMBL" id="CDH48212.1"/>
    </source>
</evidence>
<dbReference type="OrthoDB" id="2289518at2759"/>
<keyword evidence="5" id="KW-1185">Reference proteome</keyword>
<sequence>MPPKKKSRSSRDIRRVLSEQQQRKKEIDYLVQMGFDRELSCIALNKFKDMNHALEFLLSHEPDTPPVTSEPQAIDIGLTQPDTPSVTSEPQAEADTHVTRSPAGSAAPIRPTPQATYQLPWDPIPMPQVNDEVRRAILDAGYSLEAIEVVAEVSPDIDIENALDYLAGIRYPRNQARALQQAQQRQRDSHQSQQQQAQQWQEDHHHAEQHQSRLEKSLPTAVEVNYRTTIEDLSQSEQEYDNALEILMNTRRYSQKAAEEALRQSGCDVNRAFELLGVRERRYSGMTTQDIILFKKKSKLQRLQRKEEEEKNKKNAIGMNKLFARDVGSKVTLMQEVPLVHSTVSIRRMCFVAFTHFIAFAYIERALKRKADDDKKDARNKRRMLDKPINTPPCPSCVKAGIYDPLNHHSRSSSANCPLRAENINDYLKNLLGDKFRRTSMKTGLKKLLRLEGAEADRFVNQVERVTDLIRHVAVTSLLFATIFITKWLEEDNQEPPPRLFTSAFFYACQQLVLGRAASGNDIPVAELTSVYEAVKRYASNIQVPGEQLRHRSFSPMMAYLAQQSKTIFINQIVEAFPSRALSWFRFTLQIRVPDLTSAQRNKIARYMLARITDDDPKWPKDVERTSNLDMELADIVDATALPSSGITPALITRDPWPFLRFYHLALQSIEHHNERMHYQALEPRTTVTAPWVYKEIIDSHAEFKELTKRRRSLLARQFVNAANDTNKNVTMPLPDAASKAIREQLIQVRTRLQKSRQYLQQVNNQMQPTVNKDECFIPPPILNNTPIKAFSLLPHYSMIRQHITISSEGLVQFLRQAGLARYVVQERDHPDLNPHQLHALQFRTIFKIESIKGHGDAQRRHVFTNQLLTDGVSASVIFATKSSSTDALPQLEADDFDEEDLNDHFKLWGVDPGERDVFTASDGMGQGTHQVRHFSKNEYYDNAGIDKSNRRILEYKKEKMDGVSIEDIESRLPTYKTASYDTLFTYTTALCVVLPQLLRRYDSRFNTLRFLNYQGRQRALDVMVNTLLDGGKKYPTSPKNKKRCKKKNRHKRIGRARRKQKRKDKKNKRVLKKSRDNKKKWRPLPNQGSTKIPLIALGDGQWRTTGWKGSRPGLSSKLRAGIRRAELDGRCVTISVDEFNTSKICSKCHHKSLENDMDGRRLSKDRDSHFPLFYAQYQKLELHNDHSLELAFYCFGC</sequence>
<dbReference type="Gene3D" id="1.10.8.10">
    <property type="entry name" value="DNA helicase RuvA subunit, C-terminal domain"/>
    <property type="match status" value="1"/>
</dbReference>
<dbReference type="EMBL" id="CBTN010000001">
    <property type="protein sequence ID" value="CDH48212.1"/>
    <property type="molecule type" value="Genomic_DNA"/>
</dbReference>
<feature type="compositionally biased region" description="Basic residues" evidence="2">
    <location>
        <begin position="1040"/>
        <end position="1083"/>
    </location>
</feature>
<dbReference type="InterPro" id="IPR015940">
    <property type="entry name" value="UBA"/>
</dbReference>
<name>A0A068RF02_9FUNG</name>
<keyword evidence="1" id="KW-0175">Coiled coil</keyword>
<feature type="coiled-coil region" evidence="1">
    <location>
        <begin position="293"/>
        <end position="320"/>
    </location>
</feature>
<dbReference type="PROSITE" id="PS50030">
    <property type="entry name" value="UBA"/>
    <property type="match status" value="1"/>
</dbReference>
<dbReference type="SUPFAM" id="SSF46934">
    <property type="entry name" value="UBA-like"/>
    <property type="match status" value="1"/>
</dbReference>
<evidence type="ECO:0000313" key="5">
    <source>
        <dbReference type="Proteomes" id="UP000027586"/>
    </source>
</evidence>
<reference evidence="4" key="1">
    <citation type="submission" date="2013-08" db="EMBL/GenBank/DDBJ databases">
        <title>Gene expansion shapes genome architecture in the human pathogen Lichtheimia corymbifera: an evolutionary genomics analysis in the ancient terrestrial Mucorales (Mucoromycotina).</title>
        <authorList>
            <person name="Schwartze V.U."/>
            <person name="Winter S."/>
            <person name="Shelest E."/>
            <person name="Marcet-Houben M."/>
            <person name="Horn F."/>
            <person name="Wehner S."/>
            <person name="Hoffmann K."/>
            <person name="Riege K."/>
            <person name="Sammeth M."/>
            <person name="Nowrousian M."/>
            <person name="Valiante V."/>
            <person name="Linde J."/>
            <person name="Jacobsen I.D."/>
            <person name="Marz M."/>
            <person name="Brakhage A.A."/>
            <person name="Gabaldon T."/>
            <person name="Bocker S."/>
            <person name="Voigt K."/>
        </authorList>
    </citation>
    <scope>NUCLEOTIDE SEQUENCE [LARGE SCALE GENOMIC DNA]</scope>
    <source>
        <strain evidence="4">FSU 9682</strain>
    </source>
</reference>
<dbReference type="VEuPathDB" id="FungiDB:LCOR_00011.1"/>
<accession>A0A068RF02</accession>
<dbReference type="STRING" id="1263082.A0A068RF02"/>
<feature type="region of interest" description="Disordered" evidence="2">
    <location>
        <begin position="1031"/>
        <end position="1093"/>
    </location>
</feature>
<feature type="compositionally biased region" description="Low complexity" evidence="2">
    <location>
        <begin position="191"/>
        <end position="200"/>
    </location>
</feature>
<gene>
    <name evidence="4" type="ORF">LCOR_00011.1</name>
</gene>